<proteinExistence type="predicted"/>
<dbReference type="AlphaFoldDB" id="A0AAV6TZ62"/>
<evidence type="ECO:0000259" key="1">
    <source>
        <dbReference type="PROSITE" id="PS50097"/>
    </source>
</evidence>
<evidence type="ECO:0000313" key="2">
    <source>
        <dbReference type="EMBL" id="KAG8176953.1"/>
    </source>
</evidence>
<name>A0AAV6TZ62_9ARAC</name>
<accession>A0AAV6TZ62</accession>
<gene>
    <name evidence="2" type="ORF">JTE90_015419</name>
</gene>
<sequence>MAFQTVAHTPNPVQAHTFLWTIENFAKITDSLVGPSFELFPSGLKRFKFDLNVQQYDQNFTNNYTLEVNLNIQDEDQMEARKTAQKSEFFAFHEDNKLIDLCDDKLILKATFSASGHDTGSSLSSSTVTKSQLSHVELVKNFKTMFESGPAHDLTFSVGEGSIPVHKAIVCRRSPVFCKMLEHDMVEKLSTNIAIEDAEYSTFNNFLLFLYTGEIAEKDWESVLGIYSLAEKYQVDSLRKECSAILSGSLAVSSICRILVLADLHDDLDLMDASKVFFRDNFSRVIQTGEWDQLVESKPELASTVLGSIKEPSST</sequence>
<evidence type="ECO:0000313" key="3">
    <source>
        <dbReference type="Proteomes" id="UP000827092"/>
    </source>
</evidence>
<dbReference type="Proteomes" id="UP000827092">
    <property type="component" value="Unassembled WGS sequence"/>
</dbReference>
<dbReference type="CDD" id="cd18186">
    <property type="entry name" value="BTB_POZ_ZBTB_KLHL-like"/>
    <property type="match status" value="1"/>
</dbReference>
<protein>
    <recommendedName>
        <fullName evidence="1">BTB domain-containing protein</fullName>
    </recommendedName>
</protein>
<keyword evidence="3" id="KW-1185">Reference proteome</keyword>
<dbReference type="PROSITE" id="PS50097">
    <property type="entry name" value="BTB"/>
    <property type="match status" value="1"/>
</dbReference>
<dbReference type="EMBL" id="JAFNEN010000837">
    <property type="protein sequence ID" value="KAG8176953.1"/>
    <property type="molecule type" value="Genomic_DNA"/>
</dbReference>
<dbReference type="InterPro" id="IPR011333">
    <property type="entry name" value="SKP1/BTB/POZ_sf"/>
</dbReference>
<dbReference type="Gene3D" id="3.30.710.10">
    <property type="entry name" value="Potassium Channel Kv1.1, Chain A"/>
    <property type="match status" value="1"/>
</dbReference>
<dbReference type="Gene3D" id="1.25.40.420">
    <property type="match status" value="1"/>
</dbReference>
<comment type="caution">
    <text evidence="2">The sequence shown here is derived from an EMBL/GenBank/DDBJ whole genome shotgun (WGS) entry which is preliminary data.</text>
</comment>
<dbReference type="SMART" id="SM00225">
    <property type="entry name" value="BTB"/>
    <property type="match status" value="1"/>
</dbReference>
<dbReference type="InterPro" id="IPR000210">
    <property type="entry name" value="BTB/POZ_dom"/>
</dbReference>
<reference evidence="2 3" key="1">
    <citation type="journal article" date="2022" name="Nat. Ecol. Evol.">
        <title>A masculinizing supergene underlies an exaggerated male reproductive morph in a spider.</title>
        <authorList>
            <person name="Hendrickx F."/>
            <person name="De Corte Z."/>
            <person name="Sonet G."/>
            <person name="Van Belleghem S.M."/>
            <person name="Kostlbacher S."/>
            <person name="Vangestel C."/>
        </authorList>
    </citation>
    <scope>NUCLEOTIDE SEQUENCE [LARGE SCALE GENOMIC DNA]</scope>
    <source>
        <strain evidence="2">W744_W776</strain>
    </source>
</reference>
<dbReference type="Pfam" id="PF00651">
    <property type="entry name" value="BTB"/>
    <property type="match status" value="1"/>
</dbReference>
<dbReference type="SUPFAM" id="SSF54695">
    <property type="entry name" value="POZ domain"/>
    <property type="match status" value="1"/>
</dbReference>
<feature type="domain" description="BTB" evidence="1">
    <location>
        <begin position="152"/>
        <end position="219"/>
    </location>
</feature>
<dbReference type="PANTHER" id="PTHR24413">
    <property type="entry name" value="SPECKLE-TYPE POZ PROTEIN"/>
    <property type="match status" value="1"/>
</dbReference>
<organism evidence="2 3">
    <name type="scientific">Oedothorax gibbosus</name>
    <dbReference type="NCBI Taxonomy" id="931172"/>
    <lineage>
        <taxon>Eukaryota</taxon>
        <taxon>Metazoa</taxon>
        <taxon>Ecdysozoa</taxon>
        <taxon>Arthropoda</taxon>
        <taxon>Chelicerata</taxon>
        <taxon>Arachnida</taxon>
        <taxon>Araneae</taxon>
        <taxon>Araneomorphae</taxon>
        <taxon>Entelegynae</taxon>
        <taxon>Araneoidea</taxon>
        <taxon>Linyphiidae</taxon>
        <taxon>Erigoninae</taxon>
        <taxon>Oedothorax</taxon>
    </lineage>
</organism>